<accession>A0A8H9KZ23</accession>
<reference evidence="2" key="1">
    <citation type="journal article" date="2014" name="Int. J. Syst. Evol. Microbiol.">
        <title>Complete genome sequence of Corynebacterium casei LMG S-19264T (=DSM 44701T), isolated from a smear-ripened cheese.</title>
        <authorList>
            <consortium name="US DOE Joint Genome Institute (JGI-PGF)"/>
            <person name="Walter F."/>
            <person name="Albersmeier A."/>
            <person name="Kalinowski J."/>
            <person name="Ruckert C."/>
        </authorList>
    </citation>
    <scope>NUCLEOTIDE SEQUENCE</scope>
    <source>
        <strain evidence="2">JCM 1480</strain>
    </source>
</reference>
<comment type="caution">
    <text evidence="2">The sequence shown here is derived from an EMBL/GenBank/DDBJ whole genome shotgun (WGS) entry which is preliminary data.</text>
</comment>
<evidence type="ECO:0000313" key="3">
    <source>
        <dbReference type="Proteomes" id="UP000648535"/>
    </source>
</evidence>
<reference evidence="2" key="2">
    <citation type="submission" date="2020-09" db="EMBL/GenBank/DDBJ databases">
        <authorList>
            <person name="Sun Q."/>
            <person name="Ohkuma M."/>
        </authorList>
    </citation>
    <scope>NUCLEOTIDE SEQUENCE</scope>
    <source>
        <strain evidence="2">JCM 1480</strain>
    </source>
</reference>
<dbReference type="EMBL" id="BMOI01000012">
    <property type="protein sequence ID" value="GGL07455.1"/>
    <property type="molecule type" value="Genomic_DNA"/>
</dbReference>
<proteinExistence type="predicted"/>
<sequence>MSPALDGGAVVGRAPVESPRRLDTSRSGARVLLTSAGRRRVLCRDYGEDPGT</sequence>
<dbReference type="Proteomes" id="UP000648535">
    <property type="component" value="Unassembled WGS sequence"/>
</dbReference>
<evidence type="ECO:0000313" key="2">
    <source>
        <dbReference type="EMBL" id="GGL07455.1"/>
    </source>
</evidence>
<name>A0A8H9KZ23_9MICO</name>
<dbReference type="AlphaFoldDB" id="A0A8H9KZ23"/>
<evidence type="ECO:0000256" key="1">
    <source>
        <dbReference type="SAM" id="MobiDB-lite"/>
    </source>
</evidence>
<protein>
    <submittedName>
        <fullName evidence="2">Uncharacterized protein</fullName>
    </submittedName>
</protein>
<organism evidence="2 3">
    <name type="scientific">Curtobacterium luteum</name>
    <dbReference type="NCBI Taxonomy" id="33881"/>
    <lineage>
        <taxon>Bacteria</taxon>
        <taxon>Bacillati</taxon>
        <taxon>Actinomycetota</taxon>
        <taxon>Actinomycetes</taxon>
        <taxon>Micrococcales</taxon>
        <taxon>Microbacteriaceae</taxon>
        <taxon>Curtobacterium</taxon>
    </lineage>
</organism>
<feature type="region of interest" description="Disordered" evidence="1">
    <location>
        <begin position="1"/>
        <end position="27"/>
    </location>
</feature>
<gene>
    <name evidence="2" type="ORF">GCM10009769_27170</name>
</gene>